<gene>
    <name evidence="8" type="ORF">BD410DRAFT_772444</name>
</gene>
<dbReference type="VEuPathDB" id="FungiDB:BD410DRAFT_772444"/>
<feature type="transmembrane region" description="Helical" evidence="6">
    <location>
        <begin position="140"/>
        <end position="160"/>
    </location>
</feature>
<dbReference type="EMBL" id="ML170187">
    <property type="protein sequence ID" value="TDL20511.1"/>
    <property type="molecule type" value="Genomic_DNA"/>
</dbReference>
<evidence type="ECO:0000256" key="5">
    <source>
        <dbReference type="SAM" id="MobiDB-lite"/>
    </source>
</evidence>
<reference evidence="8 9" key="1">
    <citation type="submission" date="2018-06" db="EMBL/GenBank/DDBJ databases">
        <title>A transcriptomic atlas of mushroom development highlights an independent origin of complex multicellularity.</title>
        <authorList>
            <consortium name="DOE Joint Genome Institute"/>
            <person name="Krizsan K."/>
            <person name="Almasi E."/>
            <person name="Merenyi Z."/>
            <person name="Sahu N."/>
            <person name="Viragh M."/>
            <person name="Koszo T."/>
            <person name="Mondo S."/>
            <person name="Kiss B."/>
            <person name="Balint B."/>
            <person name="Kues U."/>
            <person name="Barry K."/>
            <person name="Hegedus J.C."/>
            <person name="Henrissat B."/>
            <person name="Johnson J."/>
            <person name="Lipzen A."/>
            <person name="Ohm R."/>
            <person name="Nagy I."/>
            <person name="Pangilinan J."/>
            <person name="Yan J."/>
            <person name="Xiong Y."/>
            <person name="Grigoriev I.V."/>
            <person name="Hibbett D.S."/>
            <person name="Nagy L.G."/>
        </authorList>
    </citation>
    <scope>NUCLEOTIDE SEQUENCE [LARGE SCALE GENOMIC DNA]</scope>
    <source>
        <strain evidence="8 9">SZMC22713</strain>
    </source>
</reference>
<keyword evidence="3 6" id="KW-1133">Transmembrane helix</keyword>
<evidence type="ECO:0000259" key="7">
    <source>
        <dbReference type="Pfam" id="PF03798"/>
    </source>
</evidence>
<feature type="domain" description="TLC" evidence="7">
    <location>
        <begin position="53"/>
        <end position="220"/>
    </location>
</feature>
<proteinExistence type="predicted"/>
<keyword evidence="9" id="KW-1185">Reference proteome</keyword>
<dbReference type="STRING" id="50990.A0A4Y7PZK9"/>
<dbReference type="GO" id="GO:0016020">
    <property type="term" value="C:membrane"/>
    <property type="evidence" value="ECO:0007669"/>
    <property type="project" value="UniProtKB-SubCell"/>
</dbReference>
<evidence type="ECO:0000256" key="6">
    <source>
        <dbReference type="SAM" id="Phobius"/>
    </source>
</evidence>
<dbReference type="Pfam" id="PF03798">
    <property type="entry name" value="TRAM_LAG1_CLN8"/>
    <property type="match status" value="1"/>
</dbReference>
<feature type="transmembrane region" description="Helical" evidence="6">
    <location>
        <begin position="50"/>
        <end position="69"/>
    </location>
</feature>
<comment type="subcellular location">
    <subcellularLocation>
        <location evidence="1">Membrane</location>
        <topology evidence="1">Multi-pass membrane protein</topology>
    </subcellularLocation>
</comment>
<feature type="transmembrane region" description="Helical" evidence="6">
    <location>
        <begin position="167"/>
        <end position="187"/>
    </location>
</feature>
<organism evidence="8 9">
    <name type="scientific">Rickenella mellea</name>
    <dbReference type="NCBI Taxonomy" id="50990"/>
    <lineage>
        <taxon>Eukaryota</taxon>
        <taxon>Fungi</taxon>
        <taxon>Dikarya</taxon>
        <taxon>Basidiomycota</taxon>
        <taxon>Agaricomycotina</taxon>
        <taxon>Agaricomycetes</taxon>
        <taxon>Hymenochaetales</taxon>
        <taxon>Rickenellaceae</taxon>
        <taxon>Rickenella</taxon>
    </lineage>
</organism>
<dbReference type="InterPro" id="IPR006634">
    <property type="entry name" value="TLC-dom"/>
</dbReference>
<feature type="region of interest" description="Disordered" evidence="5">
    <location>
        <begin position="282"/>
        <end position="334"/>
    </location>
</feature>
<feature type="transmembrane region" description="Helical" evidence="6">
    <location>
        <begin position="117"/>
        <end position="134"/>
    </location>
</feature>
<evidence type="ECO:0000256" key="1">
    <source>
        <dbReference type="ARBA" id="ARBA00004141"/>
    </source>
</evidence>
<feature type="transmembrane region" description="Helical" evidence="6">
    <location>
        <begin position="207"/>
        <end position="228"/>
    </location>
</feature>
<feature type="transmembrane region" description="Helical" evidence="6">
    <location>
        <begin position="89"/>
        <end position="110"/>
    </location>
</feature>
<keyword evidence="2 6" id="KW-0812">Transmembrane</keyword>
<dbReference type="OrthoDB" id="341353at2759"/>
<dbReference type="AlphaFoldDB" id="A0A4Y7PZK9"/>
<evidence type="ECO:0000313" key="8">
    <source>
        <dbReference type="EMBL" id="TDL20511.1"/>
    </source>
</evidence>
<feature type="transmembrane region" description="Helical" evidence="6">
    <location>
        <begin position="20"/>
        <end position="38"/>
    </location>
</feature>
<feature type="compositionally biased region" description="Low complexity" evidence="5">
    <location>
        <begin position="301"/>
        <end position="323"/>
    </location>
</feature>
<accession>A0A4Y7PZK9</accession>
<evidence type="ECO:0000256" key="3">
    <source>
        <dbReference type="ARBA" id="ARBA00022989"/>
    </source>
</evidence>
<evidence type="ECO:0000256" key="2">
    <source>
        <dbReference type="ARBA" id="ARBA00022692"/>
    </source>
</evidence>
<keyword evidence="4 6" id="KW-0472">Membrane</keyword>
<dbReference type="Proteomes" id="UP000294933">
    <property type="component" value="Unassembled WGS sequence"/>
</dbReference>
<name>A0A4Y7PZK9_9AGAM</name>
<evidence type="ECO:0000256" key="4">
    <source>
        <dbReference type="ARBA" id="ARBA00023136"/>
    </source>
</evidence>
<protein>
    <recommendedName>
        <fullName evidence="7">TLC domain-containing protein</fullName>
    </recommendedName>
</protein>
<sequence length="406" mass="44465">MSLTNLTTTPPPISPPPTDTPHVFTPTLLLFCVAYYTLAPNYPTAKKRAWILTLIGSTVMTLASLPFVYDYIRAGWSVSGVRTGTPFAVAVSRVFQAYLLSDLVVGALHYREHVNLVSGWIHHILYIFVVEYAIRTNIPQVFSLAACMELPTFLLSLGTLHPSARSNVLFATTFFSTRIAFHIVLLYSYTHPANRTTILGGSWVPSAMLTAAFGMHARWFAGCLAGFVKRAKIARGNGKVGEMEIDVKGQVVVQVAPSSSETSVVSAPYHPVRRLLPRRVQTLQTSSSHTIPPYPSPVPHLPSSYSLPSSPSSPTSPASLQPSPIRPTLAPRRPSLERALRAELVRALRKLQENEPERVARARRAVVGRLPSLPGMPDRRAVFDWVGLGGVSGGIDREQPARVRAY</sequence>
<evidence type="ECO:0000313" key="9">
    <source>
        <dbReference type="Proteomes" id="UP000294933"/>
    </source>
</evidence>